<evidence type="ECO:0000313" key="1">
    <source>
        <dbReference type="EMBL" id="OGZ33272.1"/>
    </source>
</evidence>
<dbReference type="EMBL" id="MHMT01000001">
    <property type="protein sequence ID" value="OGZ33272.1"/>
    <property type="molecule type" value="Genomic_DNA"/>
</dbReference>
<accession>A0A1G2F662</accession>
<organism evidence="1 2">
    <name type="scientific">Candidatus Portnoybacteria bacterium RBG_13_40_8</name>
    <dbReference type="NCBI Taxonomy" id="1801990"/>
    <lineage>
        <taxon>Bacteria</taxon>
        <taxon>Candidatus Portnoyibacteriota</taxon>
    </lineage>
</organism>
<dbReference type="PROSITE" id="PS51257">
    <property type="entry name" value="PROKAR_LIPOPROTEIN"/>
    <property type="match status" value="1"/>
</dbReference>
<gene>
    <name evidence="1" type="ORF">A2V69_01940</name>
</gene>
<reference evidence="1 2" key="1">
    <citation type="journal article" date="2016" name="Nat. Commun.">
        <title>Thousands of microbial genomes shed light on interconnected biogeochemical processes in an aquifer system.</title>
        <authorList>
            <person name="Anantharaman K."/>
            <person name="Brown C.T."/>
            <person name="Hug L.A."/>
            <person name="Sharon I."/>
            <person name="Castelle C.J."/>
            <person name="Probst A.J."/>
            <person name="Thomas B.C."/>
            <person name="Singh A."/>
            <person name="Wilkins M.J."/>
            <person name="Karaoz U."/>
            <person name="Brodie E.L."/>
            <person name="Williams K.H."/>
            <person name="Hubbard S.S."/>
            <person name="Banfield J.F."/>
        </authorList>
    </citation>
    <scope>NUCLEOTIDE SEQUENCE [LARGE SCALE GENOMIC DNA]</scope>
</reference>
<evidence type="ECO:0000313" key="2">
    <source>
        <dbReference type="Proteomes" id="UP000177810"/>
    </source>
</evidence>
<comment type="caution">
    <text evidence="1">The sequence shown here is derived from an EMBL/GenBank/DDBJ whole genome shotgun (WGS) entry which is preliminary data.</text>
</comment>
<protein>
    <submittedName>
        <fullName evidence="1">Uncharacterized protein</fullName>
    </submittedName>
</protein>
<sequence length="134" mass="15712">MFKSQNRFVAALMWVILLGACFLFFSSCDKELPAPEKVENIVRIFMHEPGRYSFMIQLSDSDVVTMRTFRLFNCETRFILDVPQDEKMWAYIQEKGKGPEYRTFVDLHIHSVRDMEGAGWDHGKFGRGQTHIIQ</sequence>
<proteinExistence type="predicted"/>
<dbReference type="STRING" id="1801990.A2V69_01940"/>
<name>A0A1G2F662_9BACT</name>
<dbReference type="AlphaFoldDB" id="A0A1G2F662"/>
<dbReference type="Proteomes" id="UP000177810">
    <property type="component" value="Unassembled WGS sequence"/>
</dbReference>